<dbReference type="InterPro" id="IPR049709">
    <property type="entry name" value="IniB-like_N"/>
</dbReference>
<evidence type="ECO:0000313" key="1">
    <source>
        <dbReference type="EMBL" id="MBL0003113.1"/>
    </source>
</evidence>
<dbReference type="Proteomes" id="UP000886632">
    <property type="component" value="Unassembled WGS sequence"/>
</dbReference>
<protein>
    <submittedName>
        <fullName evidence="1">IniB N-terminal domain-containing protein</fullName>
    </submittedName>
</protein>
<dbReference type="AlphaFoldDB" id="A0A9D7TAX5"/>
<comment type="caution">
    <text evidence="1">The sequence shown here is derived from an EMBL/GenBank/DDBJ whole genome shotgun (WGS) entry which is preliminary data.</text>
</comment>
<proteinExistence type="predicted"/>
<name>A0A9D7TAX5_9MICO</name>
<organism evidence="1 2">
    <name type="scientific">Candidatus Phosphoribacter hodrii</name>
    <dbReference type="NCBI Taxonomy" id="2953743"/>
    <lineage>
        <taxon>Bacteria</taxon>
        <taxon>Bacillati</taxon>
        <taxon>Actinomycetota</taxon>
        <taxon>Actinomycetes</taxon>
        <taxon>Micrococcales</taxon>
        <taxon>Dermatophilaceae</taxon>
        <taxon>Candidatus Phosphoribacter</taxon>
    </lineage>
</organism>
<sequence length="296" mass="31335">MTTPMATIADALIEFILGLLGDPEAAAEFAEHPEGAFEAAGLGDICAADVRSVAPVVIDRPEVISVSPPDVTVNTPPTIVIRPPHPEEPKHELIREIANIVNNFSFDNRATILDQSVNQSIWAEGDVTQLFDQDAVVAAGDESVAGGENVDIDNSTTDIEAGDISIGNTDTDVEIEDSFNDESVDVELDLEADVEDSANDQSSTVEQDVSVEDSFNESTETTIDGSTVVNAPASTPQVEESAAAAAEPVQEVADYAAETTPDSSLDTIDSISDSPEYTDEALIEEQPLDAEFDDQP</sequence>
<dbReference type="NCBIfam" id="NF038175">
    <property type="entry name" value="IniB_NTERM"/>
    <property type="match status" value="1"/>
</dbReference>
<accession>A0A9D7TAX5</accession>
<evidence type="ECO:0000313" key="2">
    <source>
        <dbReference type="Proteomes" id="UP000886632"/>
    </source>
</evidence>
<dbReference type="EMBL" id="JADKGK010000009">
    <property type="protein sequence ID" value="MBL0003113.1"/>
    <property type="molecule type" value="Genomic_DNA"/>
</dbReference>
<reference evidence="1" key="1">
    <citation type="submission" date="2020-10" db="EMBL/GenBank/DDBJ databases">
        <title>Connecting structure to function with the recovery of over 1000 high-quality activated sludge metagenome-assembled genomes encoding full-length rRNA genes using long-read sequencing.</title>
        <authorList>
            <person name="Singleton C.M."/>
            <person name="Petriglieri F."/>
            <person name="Kristensen J.M."/>
            <person name="Kirkegaard R.H."/>
            <person name="Michaelsen T.Y."/>
            <person name="Andersen M.H."/>
            <person name="Karst S.M."/>
            <person name="Dueholm M.S."/>
            <person name="Nielsen P.H."/>
            <person name="Albertsen M."/>
        </authorList>
    </citation>
    <scope>NUCLEOTIDE SEQUENCE</scope>
    <source>
        <strain evidence="1">Ribe_18-Q3-R11-54_MAXAC.001</strain>
    </source>
</reference>
<gene>
    <name evidence="1" type="ORF">IPP00_03705</name>
</gene>